<name>A0A6J2XH17_SITOR</name>
<feature type="transmembrane region" description="Helical" evidence="12">
    <location>
        <begin position="416"/>
        <end position="437"/>
    </location>
</feature>
<feature type="transmembrane region" description="Helical" evidence="12">
    <location>
        <begin position="196"/>
        <end position="214"/>
    </location>
</feature>
<dbReference type="InParanoid" id="A0A6J2XH17"/>
<dbReference type="CDD" id="cd11492">
    <property type="entry name" value="SLC5sbd_NIS-SMVT"/>
    <property type="match status" value="1"/>
</dbReference>
<protein>
    <submittedName>
        <fullName evidence="14">Sodium-dependent multivitamin transporter</fullName>
    </submittedName>
</protein>
<dbReference type="PROSITE" id="PS50283">
    <property type="entry name" value="NA_SOLUT_SYMP_3"/>
    <property type="match status" value="1"/>
</dbReference>
<feature type="transmembrane region" description="Helical" evidence="12">
    <location>
        <begin position="242"/>
        <end position="261"/>
    </location>
</feature>
<dbReference type="GO" id="GO:0005886">
    <property type="term" value="C:plasma membrane"/>
    <property type="evidence" value="ECO:0007669"/>
    <property type="project" value="UniProtKB-SubCell"/>
</dbReference>
<dbReference type="Proteomes" id="UP000504635">
    <property type="component" value="Unplaced"/>
</dbReference>
<keyword evidence="7" id="KW-0915">Sodium</keyword>
<dbReference type="Pfam" id="PF00474">
    <property type="entry name" value="SSF"/>
    <property type="match status" value="1"/>
</dbReference>
<evidence type="ECO:0000256" key="2">
    <source>
        <dbReference type="ARBA" id="ARBA00006434"/>
    </source>
</evidence>
<keyword evidence="13" id="KW-1185">Reference proteome</keyword>
<keyword evidence="4" id="KW-1003">Cell membrane</keyword>
<evidence type="ECO:0000256" key="7">
    <source>
        <dbReference type="ARBA" id="ARBA00023053"/>
    </source>
</evidence>
<dbReference type="FunCoup" id="A0A6J2XH17">
    <property type="interactions" value="76"/>
</dbReference>
<evidence type="ECO:0000256" key="10">
    <source>
        <dbReference type="ARBA" id="ARBA00023201"/>
    </source>
</evidence>
<feature type="transmembrane region" description="Helical" evidence="12">
    <location>
        <begin position="165"/>
        <end position="184"/>
    </location>
</feature>
<evidence type="ECO:0000256" key="8">
    <source>
        <dbReference type="ARBA" id="ARBA00023065"/>
    </source>
</evidence>
<dbReference type="GeneID" id="115877821"/>
<dbReference type="Gene3D" id="1.20.1730.10">
    <property type="entry name" value="Sodium/glucose cotransporter"/>
    <property type="match status" value="1"/>
</dbReference>
<evidence type="ECO:0000256" key="4">
    <source>
        <dbReference type="ARBA" id="ARBA00022475"/>
    </source>
</evidence>
<feature type="transmembrane region" description="Helical" evidence="12">
    <location>
        <begin position="388"/>
        <end position="410"/>
    </location>
</feature>
<keyword evidence="10" id="KW-0739">Sodium transport</keyword>
<keyword evidence="3" id="KW-0813">Transport</keyword>
<feature type="transmembrane region" description="Helical" evidence="12">
    <location>
        <begin position="131"/>
        <end position="153"/>
    </location>
</feature>
<dbReference type="GO" id="GO:0015293">
    <property type="term" value="F:symporter activity"/>
    <property type="evidence" value="ECO:0007669"/>
    <property type="project" value="TreeGrafter"/>
</dbReference>
<evidence type="ECO:0000256" key="11">
    <source>
        <dbReference type="RuleBase" id="RU362091"/>
    </source>
</evidence>
<evidence type="ECO:0000313" key="13">
    <source>
        <dbReference type="Proteomes" id="UP000504635"/>
    </source>
</evidence>
<dbReference type="KEGG" id="soy:115877821"/>
<feature type="transmembrane region" description="Helical" evidence="12">
    <location>
        <begin position="339"/>
        <end position="367"/>
    </location>
</feature>
<feature type="transmembrane region" description="Helical" evidence="12">
    <location>
        <begin position="83"/>
        <end position="110"/>
    </location>
</feature>
<dbReference type="PANTHER" id="PTHR42985:SF40">
    <property type="entry name" value="LD47995P-RELATED"/>
    <property type="match status" value="1"/>
</dbReference>
<dbReference type="OrthoDB" id="6132759at2759"/>
<dbReference type="InterPro" id="IPR038377">
    <property type="entry name" value="Na/Glc_symporter_sf"/>
</dbReference>
<evidence type="ECO:0000256" key="5">
    <source>
        <dbReference type="ARBA" id="ARBA00022692"/>
    </source>
</evidence>
<keyword evidence="6 12" id="KW-1133">Transmembrane helix</keyword>
<reference evidence="14" key="1">
    <citation type="submission" date="2025-08" db="UniProtKB">
        <authorList>
            <consortium name="RefSeq"/>
        </authorList>
    </citation>
    <scope>IDENTIFICATION</scope>
    <source>
        <tissue evidence="14">Gonads</tissue>
    </source>
</reference>
<comment type="similarity">
    <text evidence="2 11">Belongs to the sodium:solute symporter (SSF) (TC 2.A.21) family.</text>
</comment>
<keyword evidence="8" id="KW-0406">Ion transport</keyword>
<evidence type="ECO:0000256" key="6">
    <source>
        <dbReference type="ARBA" id="ARBA00022989"/>
    </source>
</evidence>
<keyword evidence="9 12" id="KW-0472">Membrane</keyword>
<feature type="transmembrane region" description="Helical" evidence="12">
    <location>
        <begin position="449"/>
        <end position="465"/>
    </location>
</feature>
<keyword evidence="5 12" id="KW-0812">Transmembrane</keyword>
<evidence type="ECO:0000256" key="12">
    <source>
        <dbReference type="SAM" id="Phobius"/>
    </source>
</evidence>
<gene>
    <name evidence="14" type="primary">LOC115877821</name>
</gene>
<dbReference type="NCBIfam" id="TIGR00813">
    <property type="entry name" value="sss"/>
    <property type="match status" value="1"/>
</dbReference>
<dbReference type="InterPro" id="IPR001734">
    <property type="entry name" value="Na/solute_symporter"/>
</dbReference>
<proteinExistence type="inferred from homology"/>
<feature type="transmembrane region" description="Helical" evidence="12">
    <location>
        <begin position="282"/>
        <end position="304"/>
    </location>
</feature>
<sequence>MIDTMATVTVGFGIWDYVIVGVVLLISASIGIYYRFTGGKQKTVQEYLLADKNMSIIPVAFSLMASFMSAITILGVSSENYTYGFQFVIINVSHLIFTPVAVYLYLPVFFKLQTTSAYQYLELRFGKTSRLAASLCYTLQMILYMGVVVYAPALALEALIGINRVSAVLSMGTVCAFYSTIGGMKAVLITDVFQSLLMFLGVFSVIGAALYQYGSFGEIWRIASEGNRTDIWNFDPDPTVRHSWFTLILGGGVTYLSLYGVNQTQIQRYLTVKDLKSAQKALWLNWPILFCLGLATSFSGLAIYSKYAQCDPVRAGYINNTDQLMPYFVVDTMGHVPGLAGLFVAGIFSASLSTISAALNSLAAVTMEDYYKPFYRYLVGHALSPNKAAIQTKLLALFYGVICVAVAFLVQHLGGILSASLTIFGVVGGPLLGIFTLGMFTLTANEKGSIVGLLSGLSLGLWMGFGPKPPPQRLPTSIEGCEQVLYNSTLLVSKSNQINDTDYMWLYRVSYLYNGLFGFLVTFLIGYAVSYIFRKISGRSVDEEDYDPKLFVSYLSRTLKSRKLGNKTFMLVKRAESCDKINENCRIEKYSRVEIN</sequence>
<feature type="transmembrane region" description="Helical" evidence="12">
    <location>
        <begin position="12"/>
        <end position="34"/>
    </location>
</feature>
<accession>A0A6J2XH17</accession>
<dbReference type="RefSeq" id="XP_030750009.1">
    <property type="nucleotide sequence ID" value="XM_030894149.1"/>
</dbReference>
<evidence type="ECO:0000256" key="9">
    <source>
        <dbReference type="ARBA" id="ARBA00023136"/>
    </source>
</evidence>
<dbReference type="InterPro" id="IPR051163">
    <property type="entry name" value="Sodium:Solute_Symporter_SSF"/>
</dbReference>
<dbReference type="AlphaFoldDB" id="A0A6J2XH17"/>
<dbReference type="GO" id="GO:0006814">
    <property type="term" value="P:sodium ion transport"/>
    <property type="evidence" value="ECO:0007669"/>
    <property type="project" value="UniProtKB-KW"/>
</dbReference>
<organism evidence="13 14">
    <name type="scientific">Sitophilus oryzae</name>
    <name type="common">Rice weevil</name>
    <name type="synonym">Curculio oryzae</name>
    <dbReference type="NCBI Taxonomy" id="7048"/>
    <lineage>
        <taxon>Eukaryota</taxon>
        <taxon>Metazoa</taxon>
        <taxon>Ecdysozoa</taxon>
        <taxon>Arthropoda</taxon>
        <taxon>Hexapoda</taxon>
        <taxon>Insecta</taxon>
        <taxon>Pterygota</taxon>
        <taxon>Neoptera</taxon>
        <taxon>Endopterygota</taxon>
        <taxon>Coleoptera</taxon>
        <taxon>Polyphaga</taxon>
        <taxon>Cucujiformia</taxon>
        <taxon>Curculionidae</taxon>
        <taxon>Dryophthorinae</taxon>
        <taxon>Sitophilus</taxon>
    </lineage>
</organism>
<evidence type="ECO:0000313" key="14">
    <source>
        <dbReference type="RefSeq" id="XP_030750009.1"/>
    </source>
</evidence>
<feature type="transmembrane region" description="Helical" evidence="12">
    <location>
        <begin position="55"/>
        <end position="77"/>
    </location>
</feature>
<comment type="subcellular location">
    <subcellularLocation>
        <location evidence="1">Cell membrane</location>
        <topology evidence="1">Multi-pass membrane protein</topology>
    </subcellularLocation>
</comment>
<evidence type="ECO:0000256" key="3">
    <source>
        <dbReference type="ARBA" id="ARBA00022448"/>
    </source>
</evidence>
<feature type="transmembrane region" description="Helical" evidence="12">
    <location>
        <begin position="511"/>
        <end position="533"/>
    </location>
</feature>
<evidence type="ECO:0000256" key="1">
    <source>
        <dbReference type="ARBA" id="ARBA00004651"/>
    </source>
</evidence>
<dbReference type="PANTHER" id="PTHR42985">
    <property type="entry name" value="SODIUM-COUPLED MONOCARBOXYLATE TRANSPORTER"/>
    <property type="match status" value="1"/>
</dbReference>